<dbReference type="SUPFAM" id="SSF57362">
    <property type="entry name" value="BPTI-like"/>
    <property type="match status" value="4"/>
</dbReference>
<dbReference type="GO" id="GO:0004867">
    <property type="term" value="F:serine-type endopeptidase inhibitor activity"/>
    <property type="evidence" value="ECO:0007669"/>
    <property type="project" value="UniProtKB-KW"/>
</dbReference>
<feature type="compositionally biased region" description="Low complexity" evidence="4">
    <location>
        <begin position="1048"/>
        <end position="1072"/>
    </location>
</feature>
<dbReference type="Proteomes" id="UP000887540">
    <property type="component" value="Unplaced"/>
</dbReference>
<dbReference type="PROSITE" id="PS00280">
    <property type="entry name" value="BPTI_KUNITZ_1"/>
    <property type="match status" value="2"/>
</dbReference>
<feature type="region of interest" description="Disordered" evidence="4">
    <location>
        <begin position="282"/>
        <end position="413"/>
    </location>
</feature>
<feature type="region of interest" description="Disordered" evidence="4">
    <location>
        <begin position="15"/>
        <end position="54"/>
    </location>
</feature>
<evidence type="ECO:0000256" key="1">
    <source>
        <dbReference type="ARBA" id="ARBA00022690"/>
    </source>
</evidence>
<dbReference type="InterPro" id="IPR002223">
    <property type="entry name" value="Kunitz_BPTI"/>
</dbReference>
<dbReference type="InterPro" id="IPR020901">
    <property type="entry name" value="Prtase_inh_Kunz-CS"/>
</dbReference>
<evidence type="ECO:0000256" key="2">
    <source>
        <dbReference type="ARBA" id="ARBA00022900"/>
    </source>
</evidence>
<dbReference type="SMART" id="SM00131">
    <property type="entry name" value="KU"/>
    <property type="match status" value="4"/>
</dbReference>
<dbReference type="PROSITE" id="PS50279">
    <property type="entry name" value="BPTI_KUNITZ_2"/>
    <property type="match status" value="4"/>
</dbReference>
<dbReference type="Gene3D" id="4.10.410.10">
    <property type="entry name" value="Pancreatic trypsin inhibitor Kunitz domain"/>
    <property type="match status" value="4"/>
</dbReference>
<evidence type="ECO:0000256" key="4">
    <source>
        <dbReference type="SAM" id="MobiDB-lite"/>
    </source>
</evidence>
<feature type="region of interest" description="Disordered" evidence="4">
    <location>
        <begin position="1179"/>
        <end position="1218"/>
    </location>
</feature>
<feature type="region of interest" description="Disordered" evidence="4">
    <location>
        <begin position="1259"/>
        <end position="1280"/>
    </location>
</feature>
<feature type="compositionally biased region" description="Low complexity" evidence="4">
    <location>
        <begin position="1079"/>
        <end position="1092"/>
    </location>
</feature>
<dbReference type="FunFam" id="4.10.410.10:FF:000020">
    <property type="entry name" value="Collagen, type VI, alpha 3"/>
    <property type="match status" value="1"/>
</dbReference>
<protein>
    <submittedName>
        <fullName evidence="7">BPTI/Kunitz inhibitor domain-containing protein</fullName>
    </submittedName>
</protein>
<keyword evidence="1" id="KW-0646">Protease inhibitor</keyword>
<keyword evidence="3" id="KW-1015">Disulfide bond</keyword>
<feature type="compositionally biased region" description="Low complexity" evidence="4">
    <location>
        <begin position="803"/>
        <end position="812"/>
    </location>
</feature>
<dbReference type="SMART" id="SM00289">
    <property type="entry name" value="WR1"/>
    <property type="match status" value="3"/>
</dbReference>
<evidence type="ECO:0000259" key="5">
    <source>
        <dbReference type="PROSITE" id="PS50279"/>
    </source>
</evidence>
<feature type="domain" description="BPTI/Kunitz inhibitor" evidence="5">
    <location>
        <begin position="154"/>
        <end position="204"/>
    </location>
</feature>
<evidence type="ECO:0000256" key="3">
    <source>
        <dbReference type="ARBA" id="ARBA00023157"/>
    </source>
</evidence>
<feature type="compositionally biased region" description="Polar residues" evidence="4">
    <location>
        <begin position="1115"/>
        <end position="1124"/>
    </location>
</feature>
<feature type="compositionally biased region" description="Polar residues" evidence="4">
    <location>
        <begin position="1265"/>
        <end position="1275"/>
    </location>
</feature>
<feature type="region of interest" description="Disordered" evidence="4">
    <location>
        <begin position="783"/>
        <end position="898"/>
    </location>
</feature>
<name>A0A914BY50_9BILA</name>
<reference evidence="7" key="1">
    <citation type="submission" date="2022-11" db="UniProtKB">
        <authorList>
            <consortium name="WormBaseParasite"/>
        </authorList>
    </citation>
    <scope>IDENTIFICATION</scope>
</reference>
<feature type="region of interest" description="Disordered" evidence="4">
    <location>
        <begin position="190"/>
        <end position="263"/>
    </location>
</feature>
<dbReference type="InterPro" id="IPR050098">
    <property type="entry name" value="TFPI/VKTCI-like"/>
</dbReference>
<evidence type="ECO:0000313" key="6">
    <source>
        <dbReference type="Proteomes" id="UP000887540"/>
    </source>
</evidence>
<keyword evidence="6" id="KW-1185">Reference proteome</keyword>
<feature type="compositionally biased region" description="Low complexity" evidence="4">
    <location>
        <begin position="1002"/>
        <end position="1017"/>
    </location>
</feature>
<feature type="domain" description="BPTI/Kunitz inhibitor" evidence="5">
    <location>
        <begin position="611"/>
        <end position="661"/>
    </location>
</feature>
<keyword evidence="2" id="KW-0722">Serine protease inhibitor</keyword>
<sequence length="1397" mass="148588">MTKFVLLERLVQQPSVEQPQQQLISQAASSSSNENVETGPSVRPAIKFDPKHPPPNAQLPFAPMPKTVEVFGPPRVTSAPGNSAEIDDTCFMPPDTGPCFDYTPRWFYNSETSKCETFPYGSCGGNANNFMDKQNCEAKCQFGVGMDFQVPERCTREKDEGYGGEYHPKWYFNIRNLRCEQMVYQGAGGNDNQFSNSDDCERSCKPIPAPKRQHHQAQQANSREQQISLPSQSVQTRPSPIPLPTIQQPILTPPPKGPVELPEPTEADRIIAHGAQIVQGQDEYGNVGGSAPSQPIVEKPALGPAPPGKQPDYSHGESTPAPEPAAPAPLQEETEEPEPAAPTPLQEETEEPEPSAAHSQVNTLEEHKAREDEESVAAHSNANQSLKPGYNAEPVSNKLQPTGNENLPMLGKSPPMTVNYQTGEVLVKGKAQGILTHPIGTESDKIDDDKFGMDGDGDLLISSSEQDHNELARVPTCPNGLGAMQYSDGRPVMCLPGKNQCPENSVCYFNGMDFFCCPNADDPYDHHIFGGYDGEEVKHGYKYAPAKLNIRSLRDSPTRRVRRQSGALPISFNMESINQPLRFDSRSPIRGISRAGMISKDTLKNRRISPCVLDVSKGGCQELHLRYFYDIKVDQCRLFYWSGCDGNQNNFVTLQECEQRCKIGLVITTTEAPVPPGRCPNGQSPLGENAPVLCGNETDSIGCPTGYTCRRGPPDVCCPEEPESPLQQFIASKKSKGSIDVRRKPAVPENPLHFKVASVNTHEVDAALAHGVAIAPGYEGGALPSVENQPAEQQLQPASGAHAESSAAPQASGSGGEASNGASAAAAAPAAGDGQGSATSSGASSSPGAPVGGAASESGAAAAPAGDAATPEGAAASQPEETATALPESMCPDGSDALLDESTKKPLICGTGLDGHDLCPRRYYCSIEPERKARLCCPILMISAGFRYPKQGDPPYFGHRKSNPGEVVERGSLPSDPKPNKLALPKMHPKMVEPEENEEQPEAPGQAATPAPQIAPQIGDENPPSPQSGSEQAAPSGPASAPNLGETQSSGAAAETAAPAPGQAAAAPAPSGAQGGSSQGQAAAAPAPSGAQDGNSYGQAAAPAPIAAQPHAQQSEVSASQTAQEGGYPNTEAIIAPGQKSYAVRTHFNTHLNRQAQQESEKMLESIFGKPESFFGPNVGSVHTSVPTQVSESAAPGPAGPVPDISSGATLTDEGQAPSINPSDWLASLHPDVIETVEKPTPLSRAGAVGVMEVQPAAMPDDGQEQSGTQEQAGRSQEFGHMMYKPVEPPSRIMREPIRLTNRPQDNDESNIFVSSSEDPFDEGNVRLMKKKTYDKSICYLKPTEGRPCQADESAPLTNLYYYYSTKEKRCKLFFNHGCGGNENRFESKSECDKICS</sequence>
<feature type="compositionally biased region" description="Low complexity" evidence="4">
    <location>
        <begin position="1099"/>
        <end position="1114"/>
    </location>
</feature>
<dbReference type="Pfam" id="PF14625">
    <property type="entry name" value="Lustrin_cystein"/>
    <property type="match status" value="3"/>
</dbReference>
<proteinExistence type="predicted"/>
<feature type="compositionally biased region" description="Polar residues" evidence="4">
    <location>
        <begin position="786"/>
        <end position="797"/>
    </location>
</feature>
<feature type="region of interest" description="Disordered" evidence="4">
    <location>
        <begin position="955"/>
        <end position="1134"/>
    </location>
</feature>
<organism evidence="6 7">
    <name type="scientific">Acrobeloides nanus</name>
    <dbReference type="NCBI Taxonomy" id="290746"/>
    <lineage>
        <taxon>Eukaryota</taxon>
        <taxon>Metazoa</taxon>
        <taxon>Ecdysozoa</taxon>
        <taxon>Nematoda</taxon>
        <taxon>Chromadorea</taxon>
        <taxon>Rhabditida</taxon>
        <taxon>Tylenchina</taxon>
        <taxon>Cephalobomorpha</taxon>
        <taxon>Cephaloboidea</taxon>
        <taxon>Cephalobidae</taxon>
        <taxon>Acrobeloides</taxon>
    </lineage>
</organism>
<dbReference type="WBParaSite" id="ACRNAN_Path_127.g451.t1">
    <property type="protein sequence ID" value="ACRNAN_Path_127.g451.t1"/>
    <property type="gene ID" value="ACRNAN_Path_127.g451"/>
</dbReference>
<dbReference type="PRINTS" id="PR00759">
    <property type="entry name" value="BASICPTASE"/>
</dbReference>
<dbReference type="PANTHER" id="PTHR10083:SF374">
    <property type="entry name" value="BPTI_KUNITZ INHIBITOR DOMAIN-CONTAINING PROTEIN"/>
    <property type="match status" value="1"/>
</dbReference>
<dbReference type="CDD" id="cd00109">
    <property type="entry name" value="Kunitz-type"/>
    <property type="match status" value="3"/>
</dbReference>
<feature type="compositionally biased region" description="Polar residues" evidence="4">
    <location>
        <begin position="1181"/>
        <end position="1192"/>
    </location>
</feature>
<dbReference type="Pfam" id="PF00014">
    <property type="entry name" value="Kunitz_BPTI"/>
    <property type="match status" value="4"/>
</dbReference>
<dbReference type="PANTHER" id="PTHR10083">
    <property type="entry name" value="KUNITZ-TYPE PROTEASE INHIBITOR-RELATED"/>
    <property type="match status" value="1"/>
</dbReference>
<evidence type="ECO:0000313" key="7">
    <source>
        <dbReference type="WBParaSite" id="ACRNAN_Path_127.g451.t1"/>
    </source>
</evidence>
<dbReference type="InterPro" id="IPR036880">
    <property type="entry name" value="Kunitz_BPTI_sf"/>
</dbReference>
<dbReference type="GO" id="GO:0005615">
    <property type="term" value="C:extracellular space"/>
    <property type="evidence" value="ECO:0007669"/>
    <property type="project" value="TreeGrafter"/>
</dbReference>
<feature type="compositionally biased region" description="Low complexity" evidence="4">
    <location>
        <begin position="15"/>
        <end position="32"/>
    </location>
</feature>
<feature type="compositionally biased region" description="Low complexity" evidence="4">
    <location>
        <begin position="819"/>
        <end position="877"/>
    </location>
</feature>
<feature type="domain" description="BPTI/Kunitz inhibitor" evidence="5">
    <location>
        <begin position="1339"/>
        <end position="1396"/>
    </location>
</feature>
<accession>A0A914BY50</accession>
<feature type="compositionally biased region" description="Polar residues" evidence="4">
    <location>
        <begin position="216"/>
        <end position="238"/>
    </location>
</feature>
<dbReference type="InterPro" id="IPR028150">
    <property type="entry name" value="Lustrin_cystein"/>
</dbReference>
<feature type="domain" description="BPTI/Kunitz inhibitor" evidence="5">
    <location>
        <begin position="90"/>
        <end position="140"/>
    </location>
</feature>
<dbReference type="InterPro" id="IPR006150">
    <property type="entry name" value="Cys_repeat_1"/>
</dbReference>